<dbReference type="InterPro" id="IPR053894">
    <property type="entry name" value="OAF_N"/>
</dbReference>
<dbReference type="EMBL" id="AJVK01004197">
    <property type="status" value="NOT_ANNOTATED_CDS"/>
    <property type="molecule type" value="Genomic_DNA"/>
</dbReference>
<name>A0A1B0GMV4_PHLPP</name>
<dbReference type="PANTHER" id="PTHR13423:SF2">
    <property type="entry name" value="OUT AT FIRST PROTEIN HOMOLOG"/>
    <property type="match status" value="1"/>
</dbReference>
<dbReference type="Pfam" id="PF14941">
    <property type="entry name" value="OAF_N"/>
    <property type="match status" value="1"/>
</dbReference>
<reference evidence="2" key="1">
    <citation type="submission" date="2022-08" db="UniProtKB">
        <authorList>
            <consortium name="EnsemblMetazoa"/>
        </authorList>
    </citation>
    <scope>IDENTIFICATION</scope>
    <source>
        <strain evidence="2">Israel</strain>
    </source>
</reference>
<sequence length="93" mass="10722">MYTDFLFQQKNPSTIRIPEEDRGKENFTMTSWVTLERSSSISRHIASLCAEASDSTYARDVDLRAWAELPGRILSGVVILFRYYSRSPRRCGI</sequence>
<proteinExistence type="predicted"/>
<protein>
    <recommendedName>
        <fullName evidence="1">Out at first protein BRICHOS-like domain-containing protein</fullName>
    </recommendedName>
</protein>
<evidence type="ECO:0000313" key="3">
    <source>
        <dbReference type="Proteomes" id="UP000092462"/>
    </source>
</evidence>
<dbReference type="EnsemblMetazoa" id="PPAI004002-RA">
    <property type="protein sequence ID" value="PPAI004002-PA"/>
    <property type="gene ID" value="PPAI004002"/>
</dbReference>
<dbReference type="EMBL" id="AJVK01004194">
    <property type="status" value="NOT_ANNOTATED_CDS"/>
    <property type="molecule type" value="Genomic_DNA"/>
</dbReference>
<dbReference type="PANTHER" id="PTHR13423">
    <property type="entry name" value="OUT AT FIRST"/>
    <property type="match status" value="1"/>
</dbReference>
<dbReference type="AlphaFoldDB" id="A0A1B0GMV4"/>
<dbReference type="VEuPathDB" id="VectorBase:PPAPM1_007225"/>
<organism evidence="2 3">
    <name type="scientific">Phlebotomus papatasi</name>
    <name type="common">Sandfly</name>
    <dbReference type="NCBI Taxonomy" id="29031"/>
    <lineage>
        <taxon>Eukaryota</taxon>
        <taxon>Metazoa</taxon>
        <taxon>Ecdysozoa</taxon>
        <taxon>Arthropoda</taxon>
        <taxon>Hexapoda</taxon>
        <taxon>Insecta</taxon>
        <taxon>Pterygota</taxon>
        <taxon>Neoptera</taxon>
        <taxon>Endopterygota</taxon>
        <taxon>Diptera</taxon>
        <taxon>Nematocera</taxon>
        <taxon>Psychodoidea</taxon>
        <taxon>Psychodidae</taxon>
        <taxon>Phlebotomus</taxon>
        <taxon>Phlebotomus</taxon>
    </lineage>
</organism>
<feature type="domain" description="Out at first protein BRICHOS-like" evidence="1">
    <location>
        <begin position="8"/>
        <end position="66"/>
    </location>
</feature>
<accession>A0A1B0GMV4</accession>
<dbReference type="InterPro" id="IPR026315">
    <property type="entry name" value="Oaf"/>
</dbReference>
<evidence type="ECO:0000259" key="1">
    <source>
        <dbReference type="Pfam" id="PF14941"/>
    </source>
</evidence>
<dbReference type="VEuPathDB" id="VectorBase:PPAI004002"/>
<evidence type="ECO:0000313" key="2">
    <source>
        <dbReference type="EnsemblMetazoa" id="PPAI004002-PA"/>
    </source>
</evidence>
<dbReference type="EMBL" id="AJVK01004195">
    <property type="status" value="NOT_ANNOTATED_CDS"/>
    <property type="molecule type" value="Genomic_DNA"/>
</dbReference>
<dbReference type="EMBL" id="AJVK01004196">
    <property type="status" value="NOT_ANNOTATED_CDS"/>
    <property type="molecule type" value="Genomic_DNA"/>
</dbReference>
<keyword evidence="3" id="KW-1185">Reference proteome</keyword>
<dbReference type="Proteomes" id="UP000092462">
    <property type="component" value="Unassembled WGS sequence"/>
</dbReference>